<dbReference type="InterPro" id="IPR016032">
    <property type="entry name" value="Sig_transdc_resp-reg_C-effctor"/>
</dbReference>
<dbReference type="CDD" id="cd06170">
    <property type="entry name" value="LuxR_C_like"/>
    <property type="match status" value="1"/>
</dbReference>
<dbReference type="GO" id="GO:0006355">
    <property type="term" value="P:regulation of DNA-templated transcription"/>
    <property type="evidence" value="ECO:0007669"/>
    <property type="project" value="InterPro"/>
</dbReference>
<dbReference type="EMBL" id="FNDN01000001">
    <property type="protein sequence ID" value="SDH09133.1"/>
    <property type="molecule type" value="Genomic_DNA"/>
</dbReference>
<evidence type="ECO:0000313" key="6">
    <source>
        <dbReference type="Proteomes" id="UP000183263"/>
    </source>
</evidence>
<dbReference type="PANTHER" id="PTHR43214">
    <property type="entry name" value="TWO-COMPONENT RESPONSE REGULATOR"/>
    <property type="match status" value="1"/>
</dbReference>
<organism evidence="5 6">
    <name type="scientific">Rhodococcus triatomae</name>
    <dbReference type="NCBI Taxonomy" id="300028"/>
    <lineage>
        <taxon>Bacteria</taxon>
        <taxon>Bacillati</taxon>
        <taxon>Actinomycetota</taxon>
        <taxon>Actinomycetes</taxon>
        <taxon>Mycobacteriales</taxon>
        <taxon>Nocardiaceae</taxon>
        <taxon>Rhodococcus</taxon>
    </lineage>
</organism>
<dbReference type="Gene3D" id="3.40.50.2300">
    <property type="match status" value="1"/>
</dbReference>
<keyword evidence="1" id="KW-0597">Phosphoprotein</keyword>
<name>A0A1G7ZK90_9NOCA</name>
<keyword evidence="6" id="KW-1185">Reference proteome</keyword>
<dbReference type="RefSeq" id="WP_072737875.1">
    <property type="nucleotide sequence ID" value="NZ_CP048813.1"/>
</dbReference>
<dbReference type="SMART" id="SM00421">
    <property type="entry name" value="HTH_LUXR"/>
    <property type="match status" value="1"/>
</dbReference>
<dbReference type="AlphaFoldDB" id="A0A1G7ZK90"/>
<dbReference type="Proteomes" id="UP000183263">
    <property type="component" value="Unassembled WGS sequence"/>
</dbReference>
<dbReference type="Pfam" id="PF00072">
    <property type="entry name" value="Response_reg"/>
    <property type="match status" value="1"/>
</dbReference>
<keyword evidence="4" id="KW-0804">Transcription</keyword>
<dbReference type="SUPFAM" id="SSF52172">
    <property type="entry name" value="CheY-like"/>
    <property type="match status" value="1"/>
</dbReference>
<dbReference type="InterPro" id="IPR000792">
    <property type="entry name" value="Tscrpt_reg_LuxR_C"/>
</dbReference>
<sequence length="222" mass="23375">MTPEASPSLRIAVADDSPLLRAGVEAVIESAGHVVCGSATDADILVDVVSATAPDLVITDVRMPPTHTDEGLRAAATLRRNHPGLPVVVLSQYISVAYLGELLDRSEGGAIGYLLKDRVGHVRHFVESVEAVAGGATIVDPDVVRALVGRSRRGGLRELTPREREVLALMAEGQTNAGIARTLVVSEGAVRKHVGAIFAKLPVDGGDRRVRAVLSYLREAGN</sequence>
<proteinExistence type="predicted"/>
<dbReference type="InterPro" id="IPR058245">
    <property type="entry name" value="NreC/VraR/RcsB-like_REC"/>
</dbReference>
<dbReference type="PRINTS" id="PR00038">
    <property type="entry name" value="HTHLUXR"/>
</dbReference>
<dbReference type="SMART" id="SM00448">
    <property type="entry name" value="REC"/>
    <property type="match status" value="1"/>
</dbReference>
<dbReference type="CDD" id="cd17535">
    <property type="entry name" value="REC_NarL-like"/>
    <property type="match status" value="1"/>
</dbReference>
<dbReference type="OrthoDB" id="9808843at2"/>
<dbReference type="PROSITE" id="PS50043">
    <property type="entry name" value="HTH_LUXR_2"/>
    <property type="match status" value="1"/>
</dbReference>
<dbReference type="InterPro" id="IPR039420">
    <property type="entry name" value="WalR-like"/>
</dbReference>
<dbReference type="GO" id="GO:0000160">
    <property type="term" value="P:phosphorelay signal transduction system"/>
    <property type="evidence" value="ECO:0007669"/>
    <property type="project" value="InterPro"/>
</dbReference>
<evidence type="ECO:0000256" key="3">
    <source>
        <dbReference type="ARBA" id="ARBA00023125"/>
    </source>
</evidence>
<dbReference type="InterPro" id="IPR001789">
    <property type="entry name" value="Sig_transdc_resp-reg_receiver"/>
</dbReference>
<dbReference type="PANTHER" id="PTHR43214:SF24">
    <property type="entry name" value="TRANSCRIPTIONAL REGULATORY PROTEIN NARL-RELATED"/>
    <property type="match status" value="1"/>
</dbReference>
<evidence type="ECO:0000256" key="1">
    <source>
        <dbReference type="ARBA" id="ARBA00022553"/>
    </source>
</evidence>
<dbReference type="InterPro" id="IPR011006">
    <property type="entry name" value="CheY-like_superfamily"/>
</dbReference>
<keyword evidence="2" id="KW-0805">Transcription regulation</keyword>
<protein>
    <submittedName>
        <fullName evidence="5">DNA-binding response regulator, NarL/FixJ family, contains REC and HTH domains</fullName>
    </submittedName>
</protein>
<evidence type="ECO:0000256" key="2">
    <source>
        <dbReference type="ARBA" id="ARBA00023015"/>
    </source>
</evidence>
<dbReference type="Pfam" id="PF00196">
    <property type="entry name" value="GerE"/>
    <property type="match status" value="1"/>
</dbReference>
<gene>
    <name evidence="5" type="ORF">SAMN05444695_101138</name>
</gene>
<reference evidence="5 6" key="1">
    <citation type="submission" date="2016-10" db="EMBL/GenBank/DDBJ databases">
        <authorList>
            <person name="de Groot N.N."/>
        </authorList>
    </citation>
    <scope>NUCLEOTIDE SEQUENCE [LARGE SCALE GENOMIC DNA]</scope>
    <source>
        <strain evidence="5 6">DSM 44892</strain>
    </source>
</reference>
<accession>A0A1G7ZK90</accession>
<dbReference type="GO" id="GO:0003677">
    <property type="term" value="F:DNA binding"/>
    <property type="evidence" value="ECO:0007669"/>
    <property type="project" value="UniProtKB-KW"/>
</dbReference>
<keyword evidence="3 5" id="KW-0238">DNA-binding</keyword>
<evidence type="ECO:0000313" key="5">
    <source>
        <dbReference type="EMBL" id="SDH09133.1"/>
    </source>
</evidence>
<dbReference type="SUPFAM" id="SSF46894">
    <property type="entry name" value="C-terminal effector domain of the bipartite response regulators"/>
    <property type="match status" value="1"/>
</dbReference>
<dbReference type="PROSITE" id="PS50110">
    <property type="entry name" value="RESPONSE_REGULATORY"/>
    <property type="match status" value="1"/>
</dbReference>
<evidence type="ECO:0000256" key="4">
    <source>
        <dbReference type="ARBA" id="ARBA00023163"/>
    </source>
</evidence>